<sequence>MTTSILRGALALSLLVNCGVLGALAWQKLQTDGLPMPSGAPTELSHQLELSANQLGRWHDGQAPYLARLRALDSDLDAQRSKLLQALLGERVDPAQIASEQAKLGELRDARQQLQIEQLLNERELLDARQRQKLVSFLARQNASTELASLHDQ</sequence>
<evidence type="ECO:0000256" key="3">
    <source>
        <dbReference type="ARBA" id="ARBA00045001"/>
    </source>
</evidence>
<accession>A0A172WXF5</accession>
<dbReference type="InterPro" id="IPR025961">
    <property type="entry name" value="Metal_resist"/>
</dbReference>
<dbReference type="OrthoDB" id="8776540at2"/>
<evidence type="ECO:0000313" key="5">
    <source>
        <dbReference type="Proteomes" id="UP000077787"/>
    </source>
</evidence>
<dbReference type="Gene3D" id="1.20.120.1490">
    <property type="match status" value="1"/>
</dbReference>
<dbReference type="AlphaFoldDB" id="A0A172WXF5"/>
<comment type="similarity">
    <text evidence="1">Belongs to the ZraP family.</text>
</comment>
<evidence type="ECO:0000313" key="4">
    <source>
        <dbReference type="EMBL" id="ANF27987.1"/>
    </source>
</evidence>
<name>A0A172WXF5_STUST</name>
<dbReference type="Proteomes" id="UP000077787">
    <property type="component" value="Chromosome"/>
</dbReference>
<dbReference type="EMBL" id="CP015641">
    <property type="protein sequence ID" value="ANF27987.1"/>
    <property type="molecule type" value="Genomic_DNA"/>
</dbReference>
<evidence type="ECO:0000256" key="1">
    <source>
        <dbReference type="ARBA" id="ARBA00044945"/>
    </source>
</evidence>
<protein>
    <recommendedName>
        <fullName evidence="2">Signaling pathway modulator ZraP</fullName>
    </recommendedName>
    <alternativeName>
        <fullName evidence="3">Zinc resistance-associated protein</fullName>
    </alternativeName>
</protein>
<dbReference type="Pfam" id="PF13801">
    <property type="entry name" value="Metal_resist"/>
    <property type="match status" value="1"/>
</dbReference>
<gene>
    <name evidence="4" type="ORF">PS273GM_11495</name>
</gene>
<proteinExistence type="inferred from homology"/>
<reference evidence="4 5" key="1">
    <citation type="submission" date="2016-05" db="EMBL/GenBank/DDBJ databases">
        <title>Genome sequence of Pseudomonas stutzeri 273 and identification of the exopolysaccharide biosynthesis locus.</title>
        <authorList>
            <person name="Wu S."/>
            <person name="Sun C."/>
        </authorList>
    </citation>
    <scope>NUCLEOTIDE SEQUENCE [LARGE SCALE GENOMIC DNA]</scope>
    <source>
        <strain evidence="4 5">273</strain>
    </source>
</reference>
<evidence type="ECO:0000256" key="2">
    <source>
        <dbReference type="ARBA" id="ARBA00044983"/>
    </source>
</evidence>
<organism evidence="4 5">
    <name type="scientific">Stutzerimonas stutzeri</name>
    <name type="common">Pseudomonas stutzeri</name>
    <dbReference type="NCBI Taxonomy" id="316"/>
    <lineage>
        <taxon>Bacteria</taxon>
        <taxon>Pseudomonadati</taxon>
        <taxon>Pseudomonadota</taxon>
        <taxon>Gammaproteobacteria</taxon>
        <taxon>Pseudomonadales</taxon>
        <taxon>Pseudomonadaceae</taxon>
        <taxon>Stutzerimonas</taxon>
    </lineage>
</organism>